<protein>
    <submittedName>
        <fullName evidence="8">Pex24p-domain-containing protein</fullName>
    </submittedName>
</protein>
<feature type="compositionally biased region" description="Polar residues" evidence="5">
    <location>
        <begin position="1"/>
        <end position="16"/>
    </location>
</feature>
<feature type="region of interest" description="Disordered" evidence="5">
    <location>
        <begin position="1"/>
        <end position="27"/>
    </location>
</feature>
<feature type="transmembrane region" description="Helical" evidence="6">
    <location>
        <begin position="169"/>
        <end position="188"/>
    </location>
</feature>
<feature type="compositionally biased region" description="Low complexity" evidence="5">
    <location>
        <begin position="540"/>
        <end position="573"/>
    </location>
</feature>
<sequence length="670" mass="74617">MAALGRSTTITSSATMRPQHRSSSSSATATVFTATSSSLWNSAFHSPFHADDAMPDDFPWIDSMASSSYAQDHGVQLDSQQPTVAAFSPTTIAGSSLTSRQRSSVIVHRKSPLLVATPPAVTRALAYSHPFILPLNKLAGLLTWTSGDPWESFLLVAAFWAVVMYGDAVIHWAGPIIVVIGLILGMYWRRYSPLSSRSWFDQKPTSTDYQKAAADGGTARHHTSLDEIVETLRTFTTRCNILLEPLLDLTDFLSTQRTATSSTTKPALTALFFRILFVTPIWILLTLPPFYLLTTRRVVMLVGTSFLTYHCRPARVARVILWRSLFVRRICSMITGLQFSSETDRSQSIRSVTRGPAKDMTTKRNPESSGIRFTFVIYENQRRWLGIGWTYSLFPSERTAWTDEHLNSVPPRDEFELPDVHSGNAEWRWVESSEWRIEGAEESSDKADSKSSDGGGWIYYDNKWNEGRRGQDGWDRYTRRRKWHRDAELVEIPPPEDMTESTSTLTQALQNEQNAGHYEDAKSTSQSTSSKTRRRRWFGSSKSVSDRSSNSTPTGAASSSTSISTTNPSPVTNQKITSATNNSPSGSRPINIKSSSSSTRSHKPSSHSSHSSLGREGSTHGSISDIRSVRDREIINAQDRLDRWGTRATGGTERVERELGLSDEMNMGLS</sequence>
<feature type="compositionally biased region" description="Low complexity" evidence="5">
    <location>
        <begin position="585"/>
        <end position="599"/>
    </location>
</feature>
<keyword evidence="3 6" id="KW-1133">Transmembrane helix</keyword>
<feature type="domain" description="Peroxin/Ferlin" evidence="7">
    <location>
        <begin position="370"/>
        <end position="438"/>
    </location>
</feature>
<dbReference type="GeneID" id="63697566"/>
<organism evidence="8 9">
    <name type="scientific">Aspergillus ruber (strain CBS 135680)</name>
    <dbReference type="NCBI Taxonomy" id="1388766"/>
    <lineage>
        <taxon>Eukaryota</taxon>
        <taxon>Fungi</taxon>
        <taxon>Dikarya</taxon>
        <taxon>Ascomycota</taxon>
        <taxon>Pezizomycotina</taxon>
        <taxon>Eurotiomycetes</taxon>
        <taxon>Eurotiomycetidae</taxon>
        <taxon>Eurotiales</taxon>
        <taxon>Aspergillaceae</taxon>
        <taxon>Aspergillus</taxon>
        <taxon>Aspergillus subgen. Aspergillus</taxon>
    </lineage>
</organism>
<dbReference type="RefSeq" id="XP_040636953.1">
    <property type="nucleotide sequence ID" value="XM_040782442.1"/>
</dbReference>
<dbReference type="OrthoDB" id="5586090at2759"/>
<feature type="compositionally biased region" description="Basic and acidic residues" evidence="5">
    <location>
        <begin position="627"/>
        <end position="645"/>
    </location>
</feature>
<dbReference type="AlphaFoldDB" id="A0A017SAN5"/>
<evidence type="ECO:0000259" key="7">
    <source>
        <dbReference type="SMART" id="SM00693"/>
    </source>
</evidence>
<dbReference type="InterPro" id="IPR006614">
    <property type="entry name" value="Peroxin/Ferlin"/>
</dbReference>
<keyword evidence="9" id="KW-1185">Reference proteome</keyword>
<dbReference type="PANTHER" id="PTHR31679:SF2">
    <property type="entry name" value="PEROXISOMAL MEMBRANE PROTEIN PEX30-RELATED"/>
    <property type="match status" value="1"/>
</dbReference>
<reference evidence="9" key="1">
    <citation type="journal article" date="2014" name="Nat. Commun.">
        <title>Genomic adaptations of the halophilic Dead Sea filamentous fungus Eurotium rubrum.</title>
        <authorList>
            <person name="Kis-Papo T."/>
            <person name="Weig A.R."/>
            <person name="Riley R."/>
            <person name="Persoh D."/>
            <person name="Salamov A."/>
            <person name="Sun H."/>
            <person name="Lipzen A."/>
            <person name="Wasser S.P."/>
            <person name="Rambold G."/>
            <person name="Grigoriev I.V."/>
            <person name="Nevo E."/>
        </authorList>
    </citation>
    <scope>NUCLEOTIDE SEQUENCE [LARGE SCALE GENOMIC DNA]</scope>
    <source>
        <strain evidence="9">CBS 135680</strain>
    </source>
</reference>
<dbReference type="HOGENOM" id="CLU_016397_1_0_1"/>
<evidence type="ECO:0000313" key="8">
    <source>
        <dbReference type="EMBL" id="EYE93265.1"/>
    </source>
</evidence>
<dbReference type="GO" id="GO:0007031">
    <property type="term" value="P:peroxisome organization"/>
    <property type="evidence" value="ECO:0007669"/>
    <property type="project" value="TreeGrafter"/>
</dbReference>
<comment type="subcellular location">
    <subcellularLocation>
        <location evidence="1">Endomembrane system</location>
        <topology evidence="1">Multi-pass membrane protein</topology>
    </subcellularLocation>
</comment>
<evidence type="ECO:0000313" key="9">
    <source>
        <dbReference type="Proteomes" id="UP000019804"/>
    </source>
</evidence>
<dbReference type="InterPro" id="IPR010482">
    <property type="entry name" value="TECPR1-like_DysF"/>
</dbReference>
<dbReference type="Proteomes" id="UP000019804">
    <property type="component" value="Unassembled WGS sequence"/>
</dbReference>
<evidence type="ECO:0000256" key="3">
    <source>
        <dbReference type="ARBA" id="ARBA00022989"/>
    </source>
</evidence>
<evidence type="ECO:0000256" key="6">
    <source>
        <dbReference type="SAM" id="Phobius"/>
    </source>
</evidence>
<keyword evidence="2 6" id="KW-0812">Transmembrane</keyword>
<dbReference type="EMBL" id="KK088432">
    <property type="protein sequence ID" value="EYE93265.1"/>
    <property type="molecule type" value="Genomic_DNA"/>
</dbReference>
<evidence type="ECO:0000256" key="4">
    <source>
        <dbReference type="ARBA" id="ARBA00023136"/>
    </source>
</evidence>
<accession>A0A017SAN5</accession>
<dbReference type="PANTHER" id="PTHR31679">
    <property type="entry name" value="PEROXISOMAL MEMBRANE PROTEIN PEX30-RELATED"/>
    <property type="match status" value="1"/>
</dbReference>
<dbReference type="SMART" id="SM00693">
    <property type="entry name" value="DysFN"/>
    <property type="match status" value="1"/>
</dbReference>
<keyword evidence="4 6" id="KW-0472">Membrane</keyword>
<dbReference type="GO" id="GO:0012505">
    <property type="term" value="C:endomembrane system"/>
    <property type="evidence" value="ECO:0007669"/>
    <property type="project" value="UniProtKB-SubCell"/>
</dbReference>
<dbReference type="InterPro" id="IPR052646">
    <property type="entry name" value="Peroxisomal_PEX28-32"/>
</dbReference>
<evidence type="ECO:0000256" key="2">
    <source>
        <dbReference type="ARBA" id="ARBA00022692"/>
    </source>
</evidence>
<dbReference type="Pfam" id="PF06398">
    <property type="entry name" value="Pex24p"/>
    <property type="match status" value="1"/>
</dbReference>
<dbReference type="GO" id="GO:0005778">
    <property type="term" value="C:peroxisomal membrane"/>
    <property type="evidence" value="ECO:0007669"/>
    <property type="project" value="UniProtKB-ARBA"/>
</dbReference>
<evidence type="ECO:0000256" key="5">
    <source>
        <dbReference type="SAM" id="MobiDB-lite"/>
    </source>
</evidence>
<feature type="transmembrane region" description="Helical" evidence="6">
    <location>
        <begin position="271"/>
        <end position="292"/>
    </location>
</feature>
<name>A0A017SAN5_ASPRC</name>
<feature type="compositionally biased region" description="Low complexity" evidence="5">
    <location>
        <begin position="606"/>
        <end position="616"/>
    </location>
</feature>
<dbReference type="STRING" id="1388766.A0A017SAN5"/>
<feature type="region of interest" description="Disordered" evidence="5">
    <location>
        <begin position="513"/>
        <end position="670"/>
    </location>
</feature>
<gene>
    <name evidence="8" type="ORF">EURHEDRAFT_414462</name>
</gene>
<evidence type="ECO:0000256" key="1">
    <source>
        <dbReference type="ARBA" id="ARBA00004127"/>
    </source>
</evidence>
<feature type="compositionally biased region" description="Polar residues" evidence="5">
    <location>
        <begin position="574"/>
        <end position="584"/>
    </location>
</feature>
<proteinExistence type="predicted"/>